<dbReference type="Proteomes" id="UP000663836">
    <property type="component" value="Unassembled WGS sequence"/>
</dbReference>
<dbReference type="Pfam" id="PF13469">
    <property type="entry name" value="Sulfotransfer_3"/>
    <property type="match status" value="1"/>
</dbReference>
<evidence type="ECO:0008006" key="4">
    <source>
        <dbReference type="Google" id="ProtNLM"/>
    </source>
</evidence>
<dbReference type="EMBL" id="CAJOBD010007839">
    <property type="protein sequence ID" value="CAF4096979.1"/>
    <property type="molecule type" value="Genomic_DNA"/>
</dbReference>
<dbReference type="Gene3D" id="3.40.50.300">
    <property type="entry name" value="P-loop containing nucleotide triphosphate hydrolases"/>
    <property type="match status" value="1"/>
</dbReference>
<name>A0A815BBA7_9BILA</name>
<dbReference type="AlphaFoldDB" id="A0A815BBA7"/>
<dbReference type="EMBL" id="CAJNOT010001984">
    <property type="protein sequence ID" value="CAF1271308.1"/>
    <property type="molecule type" value="Genomic_DNA"/>
</dbReference>
<evidence type="ECO:0000313" key="1">
    <source>
        <dbReference type="EMBL" id="CAF1271308.1"/>
    </source>
</evidence>
<protein>
    <recommendedName>
        <fullName evidence="4">Sulfotransferase</fullName>
    </recommendedName>
</protein>
<sequence>MVEPVPPIARSDSSPEARLSTFTTKYSEMFKALGLLDYEKQIVASHPRYLYEEDLLIFLYAGINISDLFLAPHDDTELETWFYNDANKDYAYEYHKTFLKMLNSIDTPQSHWLLKTPLHTFYLDTLLRHYPTASLIMSHRRLDEVLPSSVRIFIAATMDYFNNSSTDTVTNKKKVVERGLKFIDIAIDRLLKFRHANQHARTFDLLYEDLMTKPIDTVRRIYEYFGLTWSEDFEQAMIKWLHENPQGKQGRNTYTLEEFGLT</sequence>
<dbReference type="PANTHER" id="PTHR36451:SF1">
    <property type="entry name" value="OMEGA-HYDROXY-BETA-DIHYDROMENAQUINONE-9 SULFOTRANSFERASE STF3"/>
    <property type="match status" value="1"/>
</dbReference>
<dbReference type="SUPFAM" id="SSF52540">
    <property type="entry name" value="P-loop containing nucleoside triphosphate hydrolases"/>
    <property type="match status" value="1"/>
</dbReference>
<comment type="caution">
    <text evidence="1">The sequence shown here is derived from an EMBL/GenBank/DDBJ whole genome shotgun (WGS) entry which is preliminary data.</text>
</comment>
<dbReference type="InterPro" id="IPR052736">
    <property type="entry name" value="Stf3_sulfotransferase"/>
</dbReference>
<dbReference type="InterPro" id="IPR027417">
    <property type="entry name" value="P-loop_NTPase"/>
</dbReference>
<proteinExistence type="predicted"/>
<evidence type="ECO:0000313" key="2">
    <source>
        <dbReference type="EMBL" id="CAF4096979.1"/>
    </source>
</evidence>
<accession>A0A815BBA7</accession>
<dbReference type="PANTHER" id="PTHR36451">
    <property type="entry name" value="PAPS-DEPENDENT SULFOTRANSFERASE STF3"/>
    <property type="match status" value="1"/>
</dbReference>
<organism evidence="1 3">
    <name type="scientific">Rotaria sordida</name>
    <dbReference type="NCBI Taxonomy" id="392033"/>
    <lineage>
        <taxon>Eukaryota</taxon>
        <taxon>Metazoa</taxon>
        <taxon>Spiralia</taxon>
        <taxon>Gnathifera</taxon>
        <taxon>Rotifera</taxon>
        <taxon>Eurotatoria</taxon>
        <taxon>Bdelloidea</taxon>
        <taxon>Philodinida</taxon>
        <taxon>Philodinidae</taxon>
        <taxon>Rotaria</taxon>
    </lineage>
</organism>
<gene>
    <name evidence="2" type="ORF">JBS370_LOCUS31553</name>
    <name evidence="1" type="ORF">ZHD862_LOCUS26429</name>
</gene>
<reference evidence="1" key="1">
    <citation type="submission" date="2021-02" db="EMBL/GenBank/DDBJ databases">
        <authorList>
            <person name="Nowell W R."/>
        </authorList>
    </citation>
    <scope>NUCLEOTIDE SEQUENCE</scope>
</reference>
<dbReference type="Proteomes" id="UP000663864">
    <property type="component" value="Unassembled WGS sequence"/>
</dbReference>
<evidence type="ECO:0000313" key="3">
    <source>
        <dbReference type="Proteomes" id="UP000663864"/>
    </source>
</evidence>